<dbReference type="PANTHER" id="PTHR10000:SF8">
    <property type="entry name" value="HAD SUPERFAMILY HYDROLASE-LIKE, TYPE 3"/>
    <property type="match status" value="1"/>
</dbReference>
<dbReference type="EMBL" id="FNHU01000008">
    <property type="protein sequence ID" value="SDM89677.1"/>
    <property type="molecule type" value="Genomic_DNA"/>
</dbReference>
<dbReference type="PROSITE" id="PS01229">
    <property type="entry name" value="COF_2"/>
    <property type="match status" value="1"/>
</dbReference>
<dbReference type="AlphaFoldDB" id="A0A1G9WZ13"/>
<gene>
    <name evidence="1" type="ORF">SAMN04487766_108105</name>
</gene>
<keyword evidence="1" id="KW-0378">Hydrolase</keyword>
<reference evidence="1 2" key="1">
    <citation type="submission" date="2016-10" db="EMBL/GenBank/DDBJ databases">
        <authorList>
            <person name="de Groot N.N."/>
        </authorList>
    </citation>
    <scope>NUCLEOTIDE SEQUENCE [LARGE SCALE GENOMIC DNA]</scope>
    <source>
        <strain evidence="1 2">KPR-7B</strain>
    </source>
</reference>
<dbReference type="Proteomes" id="UP000199671">
    <property type="component" value="Unassembled WGS sequence"/>
</dbReference>
<dbReference type="PANTHER" id="PTHR10000">
    <property type="entry name" value="PHOSPHOSERINE PHOSPHATASE"/>
    <property type="match status" value="1"/>
</dbReference>
<sequence>MSPRNDDGAPLVGSAAWNSQTVGVYGPGYDRPLSHDDYHALVRARMADLDRLEATGPGRRAHLLPDERLVVALDVDGTILDLEGRVSERVMASIARMRHRGVQVVIATGRGITAALPVARRLGLTDGWMVCANGAITLRMDPVFPGGYEIVDSRTFNPSSAIDALLEAVPDGIIAVEDLGAGFRVSRPFPDGELMEKQTVVSLDELRREEVTRVVLRAPGMPVDEFSAVVGRAALHSVEYAVGWTAWLDVAPQGITKASALQALVTRLGTDAGHAIAVGDGTNDVEMLRWAGVGAVMGSAPQWVKDQGDVVTETVWHDGCAAVLDAIVERTRRNS</sequence>
<protein>
    <submittedName>
        <fullName evidence="1">HAD-superfamily hydrolase, subfamily IIB</fullName>
    </submittedName>
</protein>
<dbReference type="Pfam" id="PF08282">
    <property type="entry name" value="Hydrolase_3"/>
    <property type="match status" value="2"/>
</dbReference>
<dbReference type="InterPro" id="IPR023214">
    <property type="entry name" value="HAD_sf"/>
</dbReference>
<dbReference type="Gene3D" id="3.40.50.1000">
    <property type="entry name" value="HAD superfamily/HAD-like"/>
    <property type="match status" value="1"/>
</dbReference>
<dbReference type="Gene3D" id="3.30.1240.10">
    <property type="match status" value="1"/>
</dbReference>
<name>A0A1G9WZ13_9ACTO</name>
<evidence type="ECO:0000313" key="1">
    <source>
        <dbReference type="EMBL" id="SDM89677.1"/>
    </source>
</evidence>
<dbReference type="InterPro" id="IPR006379">
    <property type="entry name" value="HAD-SF_hydro_IIB"/>
</dbReference>
<dbReference type="GO" id="GO:0000287">
    <property type="term" value="F:magnesium ion binding"/>
    <property type="evidence" value="ECO:0007669"/>
    <property type="project" value="TreeGrafter"/>
</dbReference>
<proteinExistence type="predicted"/>
<dbReference type="OrthoDB" id="3180855at2"/>
<dbReference type="GO" id="GO:0005829">
    <property type="term" value="C:cytosol"/>
    <property type="evidence" value="ECO:0007669"/>
    <property type="project" value="TreeGrafter"/>
</dbReference>
<organism evidence="1 2">
    <name type="scientific">Actinomyces ruminicola</name>
    <dbReference type="NCBI Taxonomy" id="332524"/>
    <lineage>
        <taxon>Bacteria</taxon>
        <taxon>Bacillati</taxon>
        <taxon>Actinomycetota</taxon>
        <taxon>Actinomycetes</taxon>
        <taxon>Actinomycetales</taxon>
        <taxon>Actinomycetaceae</taxon>
        <taxon>Actinomyces</taxon>
    </lineage>
</organism>
<dbReference type="RefSeq" id="WP_092610731.1">
    <property type="nucleotide sequence ID" value="NZ_FNHU01000008.1"/>
</dbReference>
<evidence type="ECO:0000313" key="2">
    <source>
        <dbReference type="Proteomes" id="UP000199671"/>
    </source>
</evidence>
<dbReference type="SUPFAM" id="SSF56784">
    <property type="entry name" value="HAD-like"/>
    <property type="match status" value="1"/>
</dbReference>
<dbReference type="InterPro" id="IPR036412">
    <property type="entry name" value="HAD-like_sf"/>
</dbReference>
<dbReference type="GO" id="GO:0016791">
    <property type="term" value="F:phosphatase activity"/>
    <property type="evidence" value="ECO:0007669"/>
    <property type="project" value="TreeGrafter"/>
</dbReference>
<dbReference type="NCBIfam" id="TIGR01484">
    <property type="entry name" value="HAD-SF-IIB"/>
    <property type="match status" value="1"/>
</dbReference>
<accession>A0A1G9WZ13</accession>